<evidence type="ECO:0000256" key="4">
    <source>
        <dbReference type="ARBA" id="ARBA00005013"/>
    </source>
</evidence>
<dbReference type="RefSeq" id="WP_053025387.1">
    <property type="nucleotide sequence ID" value="NZ_CAJCFZ010000010.1"/>
</dbReference>
<evidence type="ECO:0000256" key="3">
    <source>
        <dbReference type="ARBA" id="ARBA00003313"/>
    </source>
</evidence>
<dbReference type="GO" id="GO:0005737">
    <property type="term" value="C:cytoplasm"/>
    <property type="evidence" value="ECO:0007669"/>
    <property type="project" value="TreeGrafter"/>
</dbReference>
<evidence type="ECO:0000256" key="5">
    <source>
        <dbReference type="ARBA" id="ARBA00005708"/>
    </source>
</evidence>
<evidence type="ECO:0000256" key="9">
    <source>
        <dbReference type="RuleBase" id="RU362079"/>
    </source>
</evidence>
<dbReference type="CDD" id="cd00534">
    <property type="entry name" value="DHNA_DHNTPE"/>
    <property type="match status" value="1"/>
</dbReference>
<proteinExistence type="inferred from homology"/>
<dbReference type="AlphaFoldDB" id="A0A2K0A563"/>
<feature type="domain" description="Dihydroneopterin aldolase/epimerase" evidence="10">
    <location>
        <begin position="5"/>
        <end position="118"/>
    </location>
</feature>
<dbReference type="GO" id="GO:0046656">
    <property type="term" value="P:folic acid biosynthetic process"/>
    <property type="evidence" value="ECO:0007669"/>
    <property type="project" value="UniProtKB-UniRule"/>
</dbReference>
<dbReference type="PANTHER" id="PTHR42844">
    <property type="entry name" value="DIHYDRONEOPTERIN ALDOLASE 1-RELATED"/>
    <property type="match status" value="1"/>
</dbReference>
<evidence type="ECO:0000256" key="8">
    <source>
        <dbReference type="ARBA" id="ARBA00065097"/>
    </source>
</evidence>
<dbReference type="SUPFAM" id="SSF55620">
    <property type="entry name" value="Tetrahydrobiopterin biosynthesis enzymes-like"/>
    <property type="match status" value="1"/>
</dbReference>
<comment type="catalytic activity">
    <reaction evidence="1">
        <text>7,8-dihydroneopterin = 7,8-dihydromonapterin</text>
        <dbReference type="Rhea" id="RHEA:45328"/>
        <dbReference type="ChEBI" id="CHEBI:17001"/>
        <dbReference type="ChEBI" id="CHEBI:71175"/>
        <dbReference type="EC" id="5.1.99.8"/>
    </reaction>
</comment>
<evidence type="ECO:0000313" key="12">
    <source>
        <dbReference type="Proteomes" id="UP000053523"/>
    </source>
</evidence>
<evidence type="ECO:0000313" key="11">
    <source>
        <dbReference type="EMBL" id="PNN20160.1"/>
    </source>
</evidence>
<evidence type="ECO:0000256" key="2">
    <source>
        <dbReference type="ARBA" id="ARBA00001353"/>
    </source>
</evidence>
<dbReference type="GO" id="GO:0004150">
    <property type="term" value="F:dihydroneopterin aldolase activity"/>
    <property type="evidence" value="ECO:0007669"/>
    <property type="project" value="UniProtKB-UniRule"/>
</dbReference>
<sequence>MNDTIFLNGMRFYAYHGALPAENEIGQIFVVDVTLKVNLEEAGQSDNVIDTVHYGEVYEDVKEIVEGPPCNLIEHLAERIAKRINSHYNRVMETKVRITKENPPIPGHYDGVGIEIVRENR</sequence>
<comment type="subunit">
    <text evidence="8">Homooctamer. Four molecules assemble into a ring, and two rings come together to give a cylinder with a hole of at least 13 a diameter.</text>
</comment>
<comment type="pathway">
    <text evidence="4 9">Cofactor biosynthesis; tetrahydrofolate biosynthesis; 2-amino-4-hydroxy-6-hydroxymethyl-7,8-dihydropteridine diphosphate from 7,8-dihydroneopterin triphosphate: step 3/4.</text>
</comment>
<dbReference type="SMART" id="SM00905">
    <property type="entry name" value="FolB"/>
    <property type="match status" value="1"/>
</dbReference>
<comment type="caution">
    <text evidence="11">The sequence shown here is derived from an EMBL/GenBank/DDBJ whole genome shotgun (WGS) entry which is preliminary data.</text>
</comment>
<name>A0A2K0A563_STAHA</name>
<dbReference type="NCBIfam" id="TIGR00526">
    <property type="entry name" value="folB_dom"/>
    <property type="match status" value="1"/>
</dbReference>
<dbReference type="NCBIfam" id="TIGR00525">
    <property type="entry name" value="folB"/>
    <property type="match status" value="1"/>
</dbReference>
<reference evidence="11 12" key="1">
    <citation type="submission" date="2017-12" db="EMBL/GenBank/DDBJ databases">
        <title>FDA dAtabase for Regulatory Grade micrObial Sequences (FDA-ARGOS): Supporting development and validation of Infectious Disease Dx tests.</title>
        <authorList>
            <person name="Hoffmann M."/>
            <person name="Allard M."/>
            <person name="Evans P."/>
            <person name="Brown E."/>
            <person name="Tallon L."/>
            <person name="Sadzewicz L."/>
            <person name="Sengamalay N."/>
            <person name="Ott S."/>
            <person name="Godinez A."/>
            <person name="Nagaraj S."/>
            <person name="Vavikolanu K."/>
            <person name="Aluvathingal J."/>
            <person name="Nadendla S."/>
            <person name="Sichtig H."/>
        </authorList>
    </citation>
    <scope>NUCLEOTIDE SEQUENCE [LARGE SCALE GENOMIC DNA]</scope>
    <source>
        <strain evidence="11 12">FDAARGOS_148</strain>
    </source>
</reference>
<dbReference type="InterPro" id="IPR043133">
    <property type="entry name" value="GTP-CH-I_C/QueF"/>
</dbReference>
<dbReference type="Gene3D" id="3.30.1130.10">
    <property type="match status" value="1"/>
</dbReference>
<comment type="catalytic activity">
    <reaction evidence="2 9">
        <text>7,8-dihydroneopterin = 6-hydroxymethyl-7,8-dihydropterin + glycolaldehyde</text>
        <dbReference type="Rhea" id="RHEA:10540"/>
        <dbReference type="ChEBI" id="CHEBI:17001"/>
        <dbReference type="ChEBI" id="CHEBI:17071"/>
        <dbReference type="ChEBI" id="CHEBI:44841"/>
        <dbReference type="EC" id="4.1.2.25"/>
    </reaction>
</comment>
<dbReference type="EMBL" id="LORN02000015">
    <property type="protein sequence ID" value="PNN20160.1"/>
    <property type="molecule type" value="Genomic_DNA"/>
</dbReference>
<dbReference type="GO" id="GO:0046654">
    <property type="term" value="P:tetrahydrofolate biosynthetic process"/>
    <property type="evidence" value="ECO:0007669"/>
    <property type="project" value="UniProtKB-UniRule"/>
</dbReference>
<dbReference type="UniPathway" id="UPA00077">
    <property type="reaction ID" value="UER00154"/>
</dbReference>
<comment type="similarity">
    <text evidence="5 9">Belongs to the DHNA family.</text>
</comment>
<dbReference type="FunFam" id="3.30.1130.10:FF:000003">
    <property type="entry name" value="7,8-dihydroneopterin aldolase"/>
    <property type="match status" value="1"/>
</dbReference>
<organism evidence="11 12">
    <name type="scientific">Staphylococcus haemolyticus</name>
    <dbReference type="NCBI Taxonomy" id="1283"/>
    <lineage>
        <taxon>Bacteria</taxon>
        <taxon>Bacillati</taxon>
        <taxon>Bacillota</taxon>
        <taxon>Bacilli</taxon>
        <taxon>Bacillales</taxon>
        <taxon>Staphylococcaceae</taxon>
        <taxon>Staphylococcus</taxon>
    </lineage>
</organism>
<gene>
    <name evidence="11" type="primary">folB</name>
    <name evidence="11" type="ORF">AL503_004770</name>
</gene>
<dbReference type="EC" id="4.1.2.25" evidence="9"/>
<accession>A0A2K0A563</accession>
<dbReference type="InterPro" id="IPR006157">
    <property type="entry name" value="FolB_dom"/>
</dbReference>
<keyword evidence="7 9" id="KW-0456">Lyase</keyword>
<evidence type="ECO:0000256" key="6">
    <source>
        <dbReference type="ARBA" id="ARBA00022909"/>
    </source>
</evidence>
<keyword evidence="6 9" id="KW-0289">Folate biosynthesis</keyword>
<dbReference type="PANTHER" id="PTHR42844:SF1">
    <property type="entry name" value="DIHYDRONEOPTERIN ALDOLASE 1-RELATED"/>
    <property type="match status" value="1"/>
</dbReference>
<comment type="function">
    <text evidence="3">Catalyzes the conversion of 7,8-dihydroneopterin to 6-hydroxymethyl-7,8-dihydropterin. Can also catalyze the epimerization of carbon 2' of dihydroneopterin to dihydromonapterin.</text>
</comment>
<dbReference type="Pfam" id="PF02152">
    <property type="entry name" value="FolB"/>
    <property type="match status" value="1"/>
</dbReference>
<evidence type="ECO:0000256" key="1">
    <source>
        <dbReference type="ARBA" id="ARBA00000693"/>
    </source>
</evidence>
<protein>
    <recommendedName>
        <fullName evidence="9">7,8-dihydroneopterin aldolase</fullName>
        <ecNumber evidence="9">4.1.2.25</ecNumber>
    </recommendedName>
</protein>
<dbReference type="InterPro" id="IPR006156">
    <property type="entry name" value="Dihydroneopterin_aldolase"/>
</dbReference>
<evidence type="ECO:0000259" key="10">
    <source>
        <dbReference type="SMART" id="SM00905"/>
    </source>
</evidence>
<evidence type="ECO:0000256" key="7">
    <source>
        <dbReference type="ARBA" id="ARBA00023239"/>
    </source>
</evidence>
<dbReference type="Proteomes" id="UP000053523">
    <property type="component" value="Unassembled WGS sequence"/>
</dbReference>